<keyword evidence="3" id="KW-1185">Reference proteome</keyword>
<accession>A0A9J6P3G5</accession>
<proteinExistence type="predicted"/>
<dbReference type="EMBL" id="JAGSOJ010000002">
    <property type="protein sequence ID" value="MCM1990601.1"/>
    <property type="molecule type" value="Genomic_DNA"/>
</dbReference>
<dbReference type="SUPFAM" id="SSF55729">
    <property type="entry name" value="Acyl-CoA N-acyltransferases (Nat)"/>
    <property type="match status" value="1"/>
</dbReference>
<dbReference type="InterPro" id="IPR016181">
    <property type="entry name" value="Acyl_CoA_acyltransferase"/>
</dbReference>
<dbReference type="PROSITE" id="PS51186">
    <property type="entry name" value="GNAT"/>
    <property type="match status" value="1"/>
</dbReference>
<protein>
    <submittedName>
        <fullName evidence="2">GNAT family N-acetyltransferase</fullName>
    </submittedName>
</protein>
<name>A0A9J6P3G5_9CLOT</name>
<organism evidence="2 3">
    <name type="scientific">Oceanirhabdus seepicola</name>
    <dbReference type="NCBI Taxonomy" id="2828781"/>
    <lineage>
        <taxon>Bacteria</taxon>
        <taxon>Bacillati</taxon>
        <taxon>Bacillota</taxon>
        <taxon>Clostridia</taxon>
        <taxon>Eubacteriales</taxon>
        <taxon>Clostridiaceae</taxon>
        <taxon>Oceanirhabdus</taxon>
    </lineage>
</organism>
<reference evidence="2" key="2">
    <citation type="submission" date="2021-04" db="EMBL/GenBank/DDBJ databases">
        <authorList>
            <person name="Dong X."/>
        </authorList>
    </citation>
    <scope>NUCLEOTIDE SEQUENCE</scope>
    <source>
        <strain evidence="2">ZWT</strain>
    </source>
</reference>
<dbReference type="InterPro" id="IPR000182">
    <property type="entry name" value="GNAT_dom"/>
</dbReference>
<dbReference type="PANTHER" id="PTHR43415">
    <property type="entry name" value="SPERMIDINE N(1)-ACETYLTRANSFERASE"/>
    <property type="match status" value="1"/>
</dbReference>
<dbReference type="AlphaFoldDB" id="A0A9J6P3G5"/>
<evidence type="ECO:0000259" key="1">
    <source>
        <dbReference type="PROSITE" id="PS51186"/>
    </source>
</evidence>
<gene>
    <name evidence="2" type="ORF">KDK92_12785</name>
</gene>
<dbReference type="Pfam" id="PF13302">
    <property type="entry name" value="Acetyltransf_3"/>
    <property type="match status" value="1"/>
</dbReference>
<evidence type="ECO:0000313" key="3">
    <source>
        <dbReference type="Proteomes" id="UP001056429"/>
    </source>
</evidence>
<comment type="caution">
    <text evidence="2">The sequence shown here is derived from an EMBL/GenBank/DDBJ whole genome shotgun (WGS) entry which is preliminary data.</text>
</comment>
<feature type="domain" description="N-acetyltransferase" evidence="1">
    <location>
        <begin position="22"/>
        <end position="174"/>
    </location>
</feature>
<dbReference type="GO" id="GO:0016747">
    <property type="term" value="F:acyltransferase activity, transferring groups other than amino-acyl groups"/>
    <property type="evidence" value="ECO:0007669"/>
    <property type="project" value="InterPro"/>
</dbReference>
<dbReference type="RefSeq" id="WP_250859668.1">
    <property type="nucleotide sequence ID" value="NZ_JAGSOJ010000002.1"/>
</dbReference>
<dbReference type="Proteomes" id="UP001056429">
    <property type="component" value="Unassembled WGS sequence"/>
</dbReference>
<dbReference type="Gene3D" id="3.40.630.30">
    <property type="match status" value="1"/>
</dbReference>
<dbReference type="PANTHER" id="PTHR43415:SF3">
    <property type="entry name" value="GNAT-FAMILY ACETYLTRANSFERASE"/>
    <property type="match status" value="1"/>
</dbReference>
<evidence type="ECO:0000313" key="2">
    <source>
        <dbReference type="EMBL" id="MCM1990601.1"/>
    </source>
</evidence>
<reference evidence="2" key="1">
    <citation type="journal article" date="2021" name="mSystems">
        <title>Bacteria and Archaea Synergistically Convert Glycine Betaine to Biogenic Methane in the Formosa Cold Seep of the South China Sea.</title>
        <authorList>
            <person name="Li L."/>
            <person name="Zhang W."/>
            <person name="Zhang S."/>
            <person name="Song L."/>
            <person name="Sun Q."/>
            <person name="Zhang H."/>
            <person name="Xiang H."/>
            <person name="Dong X."/>
        </authorList>
    </citation>
    <scope>NUCLEOTIDE SEQUENCE</scope>
    <source>
        <strain evidence="2">ZWT</strain>
    </source>
</reference>
<sequence>MNSAIKLENDNIILRQPIKEDIAIRAKLGINKECVMMCGGNISNLGGFTMDDAIKWYEKIIQHPCKWVIEYNGTCIGVVGLRPYKEDNKARFSIEIYDYNVYGCGIGTNVTKMVLKHAFEVLEYHKVYLRVLDYNTRAIKCYEKCGFIKEGIDREGALINGTYCSDIYMGIIKSDYISLVK</sequence>